<protein>
    <submittedName>
        <fullName evidence="3">ATPase</fullName>
    </submittedName>
</protein>
<comment type="caution">
    <text evidence="3">The sequence shown here is derived from an EMBL/GenBank/DDBJ whole genome shotgun (WGS) entry which is preliminary data.</text>
</comment>
<evidence type="ECO:0000259" key="1">
    <source>
        <dbReference type="Pfam" id="PF01902"/>
    </source>
</evidence>
<evidence type="ECO:0000313" key="2">
    <source>
        <dbReference type="EMBL" id="HGN36100.1"/>
    </source>
</evidence>
<feature type="domain" description="Diphthamide synthase" evidence="1">
    <location>
        <begin position="3"/>
        <end position="205"/>
    </location>
</feature>
<reference evidence="3" key="1">
    <citation type="journal article" date="2020" name="mSystems">
        <title>Genome- and Community-Level Interaction Insights into Carbon Utilization and Element Cycling Functions of Hydrothermarchaeota in Hydrothermal Sediment.</title>
        <authorList>
            <person name="Zhou Z."/>
            <person name="Liu Y."/>
            <person name="Xu W."/>
            <person name="Pan J."/>
            <person name="Luo Z.H."/>
            <person name="Li M."/>
        </authorList>
    </citation>
    <scope>NUCLEOTIDE SEQUENCE [LARGE SCALE GENOMIC DNA]</scope>
    <source>
        <strain evidence="2">SpSt-618</strain>
        <strain evidence="3">SpSt-657</strain>
    </source>
</reference>
<dbReference type="EMBL" id="DTBZ01000046">
    <property type="protein sequence ID" value="HGQ17710.1"/>
    <property type="molecule type" value="Genomic_DNA"/>
</dbReference>
<proteinExistence type="predicted"/>
<accession>A0A7J3JNQ2</accession>
<sequence length="206" mass="23358">MRVAFISGGKDSYYAVYRFGAVDLGLMLIYDFPRPSPHILNLGKSIETMLLCRIPIIVAKLDKGREFTETIEILKKFSTNTIVAGDVYIEEHLKYMEHVAESIGAKLYEPLWGMDAIELLYKEIESGIRTLIIGGDKRISNWVGEVLNLENIDNFVRYVKNIGIDPLGENGEYHTLVLQGPLHIAALQYRVIGFEEYEGYGILRVV</sequence>
<dbReference type="Pfam" id="PF01902">
    <property type="entry name" value="Diphthami_syn_2"/>
    <property type="match status" value="1"/>
</dbReference>
<dbReference type="InterPro" id="IPR002761">
    <property type="entry name" value="Diphthami_syn_dom"/>
</dbReference>
<organism evidence="3">
    <name type="scientific">Ignisphaera aggregans</name>
    <dbReference type="NCBI Taxonomy" id="334771"/>
    <lineage>
        <taxon>Archaea</taxon>
        <taxon>Thermoproteota</taxon>
        <taxon>Thermoprotei</taxon>
        <taxon>Desulfurococcales</taxon>
        <taxon>Desulfurococcaceae</taxon>
        <taxon>Ignisphaera</taxon>
    </lineage>
</organism>
<dbReference type="Gene3D" id="3.40.50.620">
    <property type="entry name" value="HUPs"/>
    <property type="match status" value="1"/>
</dbReference>
<gene>
    <name evidence="2" type="ORF">ENT87_00900</name>
    <name evidence="3" type="ORF">ENU30_01835</name>
</gene>
<dbReference type="EMBL" id="DTAI01000029">
    <property type="protein sequence ID" value="HGN36100.1"/>
    <property type="molecule type" value="Genomic_DNA"/>
</dbReference>
<dbReference type="AlphaFoldDB" id="A0A7J3JNQ2"/>
<name>A0A7J3JNQ2_9CREN</name>
<dbReference type="Gene3D" id="3.90.1490.10">
    <property type="entry name" value="putative n-type atp pyrophosphatase, domain 2"/>
    <property type="match status" value="1"/>
</dbReference>
<dbReference type="SUPFAM" id="SSF52402">
    <property type="entry name" value="Adenine nucleotide alpha hydrolases-like"/>
    <property type="match status" value="1"/>
</dbReference>
<evidence type="ECO:0000313" key="3">
    <source>
        <dbReference type="EMBL" id="HGQ17710.1"/>
    </source>
</evidence>
<dbReference type="InterPro" id="IPR014729">
    <property type="entry name" value="Rossmann-like_a/b/a_fold"/>
</dbReference>